<name>A0A644ZWM6_9ZZZZ</name>
<evidence type="ECO:0000313" key="2">
    <source>
        <dbReference type="EMBL" id="MPM45242.1"/>
    </source>
</evidence>
<dbReference type="Pfam" id="PF05593">
    <property type="entry name" value="RHS_repeat"/>
    <property type="match status" value="1"/>
</dbReference>
<organism evidence="2">
    <name type="scientific">bioreactor metagenome</name>
    <dbReference type="NCBI Taxonomy" id="1076179"/>
    <lineage>
        <taxon>unclassified sequences</taxon>
        <taxon>metagenomes</taxon>
        <taxon>ecological metagenomes</taxon>
    </lineage>
</organism>
<evidence type="ECO:0008006" key="3">
    <source>
        <dbReference type="Google" id="ProtNLM"/>
    </source>
</evidence>
<accession>A0A644ZWM6</accession>
<keyword evidence="1" id="KW-0812">Transmembrane</keyword>
<dbReference type="InterPro" id="IPR031325">
    <property type="entry name" value="RHS_repeat"/>
</dbReference>
<sequence length="435" mass="48297">MTGVQPLTTVNYGYGDTNWKDLMTSVNGDTTQFAYDNSGNPTTYFGRDMTWQNGKELSSISDTNSGLTTSYQYDADGRRTKKTVNGNTYDYYYVGEKLIYEKRTISGTVTELYYFYDTFDLLTGFRVVSGSTDNYYYCTYNWRGDIEGIYDSTGTLVGRYQYDAWGNVQSILDANGSAIAENSTNPAALNPFRYRGYYYDAETSYYYLNSRYYNPSAGRFLNADSVAGEIGQLGTTNAFVYCGNNPMNRIDEDGAFFKEIGNWCKKTYHKAENAVKKAYHWLKGDSKPANAAKSTASTGLGHIISKGTKTAKKNLQTARKDYTPVVTRYSKKYFSPVVTKFEPTRALKAIKRVNVIATVALTGYDLYGDYNDSSGFNKDFAMSATVTLGYALAGVGVGALIVLTGGTAGIVIGVVGTAFLTYSEDPLKEYLRKKF</sequence>
<dbReference type="PANTHER" id="PTHR32305">
    <property type="match status" value="1"/>
</dbReference>
<gene>
    <name evidence="2" type="ORF">SDC9_91928</name>
</gene>
<dbReference type="AlphaFoldDB" id="A0A644ZWM6"/>
<dbReference type="Gene3D" id="2.180.10.10">
    <property type="entry name" value="RHS repeat-associated core"/>
    <property type="match status" value="1"/>
</dbReference>
<dbReference type="InterPro" id="IPR050708">
    <property type="entry name" value="T6SS_VgrG/RHS"/>
</dbReference>
<feature type="transmembrane region" description="Helical" evidence="1">
    <location>
        <begin position="390"/>
        <end position="423"/>
    </location>
</feature>
<keyword evidence="1" id="KW-0472">Membrane</keyword>
<comment type="caution">
    <text evidence="2">The sequence shown here is derived from an EMBL/GenBank/DDBJ whole genome shotgun (WGS) entry which is preliminary data.</text>
</comment>
<keyword evidence="1" id="KW-1133">Transmembrane helix</keyword>
<dbReference type="EMBL" id="VSSQ01010797">
    <property type="protein sequence ID" value="MPM45242.1"/>
    <property type="molecule type" value="Genomic_DNA"/>
</dbReference>
<proteinExistence type="predicted"/>
<dbReference type="InterPro" id="IPR022385">
    <property type="entry name" value="Rhs_assc_core"/>
</dbReference>
<reference evidence="2" key="1">
    <citation type="submission" date="2019-08" db="EMBL/GenBank/DDBJ databases">
        <authorList>
            <person name="Kucharzyk K."/>
            <person name="Murdoch R.W."/>
            <person name="Higgins S."/>
            <person name="Loffler F."/>
        </authorList>
    </citation>
    <scope>NUCLEOTIDE SEQUENCE</scope>
</reference>
<dbReference type="PANTHER" id="PTHR32305:SF15">
    <property type="entry name" value="PROTEIN RHSA-RELATED"/>
    <property type="match status" value="1"/>
</dbReference>
<evidence type="ECO:0000256" key="1">
    <source>
        <dbReference type="SAM" id="Phobius"/>
    </source>
</evidence>
<protein>
    <recommendedName>
        <fullName evidence="3">tRNA(Glu)-specific nuclease WapA</fullName>
    </recommendedName>
</protein>
<dbReference type="NCBIfam" id="TIGR03696">
    <property type="entry name" value="Rhs_assc_core"/>
    <property type="match status" value="1"/>
</dbReference>